<keyword evidence="2" id="KW-1185">Reference proteome</keyword>
<dbReference type="AlphaFoldDB" id="A0A165XF83"/>
<dbReference type="Proteomes" id="UP000076798">
    <property type="component" value="Unassembled WGS sequence"/>
</dbReference>
<evidence type="ECO:0000313" key="1">
    <source>
        <dbReference type="EMBL" id="KZT32132.1"/>
    </source>
</evidence>
<dbReference type="EMBL" id="KV428382">
    <property type="protein sequence ID" value="KZT32132.1"/>
    <property type="molecule type" value="Genomic_DNA"/>
</dbReference>
<gene>
    <name evidence="1" type="ORF">SISSUDRAFT_576698</name>
</gene>
<accession>A0A165XF83</accession>
<evidence type="ECO:0000313" key="2">
    <source>
        <dbReference type="Proteomes" id="UP000076798"/>
    </source>
</evidence>
<protein>
    <submittedName>
        <fullName evidence="1">Uncharacterized protein</fullName>
    </submittedName>
</protein>
<sequence length="162" mass="18344">MSMQAFCKSEISWRSVRLINPSLEQLQSQSFNDVIHQNMRDARIGVQVSQPLQLLLVLERLRVVLGSAPSYKGLLGYPLSYSTRSILCHFPNRYKCRLRGVGCHISSSPKGSQNKTLHHMNVCATRITLVQVRRSILVTKSAERMDKITEHVCVTRCFGPFG</sequence>
<reference evidence="1 2" key="1">
    <citation type="journal article" date="2016" name="Mol. Biol. Evol.">
        <title>Comparative Genomics of Early-Diverging Mushroom-Forming Fungi Provides Insights into the Origins of Lignocellulose Decay Capabilities.</title>
        <authorList>
            <person name="Nagy L.G."/>
            <person name="Riley R."/>
            <person name="Tritt A."/>
            <person name="Adam C."/>
            <person name="Daum C."/>
            <person name="Floudas D."/>
            <person name="Sun H."/>
            <person name="Yadav J.S."/>
            <person name="Pangilinan J."/>
            <person name="Larsson K.H."/>
            <person name="Matsuura K."/>
            <person name="Barry K."/>
            <person name="Labutti K."/>
            <person name="Kuo R."/>
            <person name="Ohm R.A."/>
            <person name="Bhattacharya S.S."/>
            <person name="Shirouzu T."/>
            <person name="Yoshinaga Y."/>
            <person name="Martin F.M."/>
            <person name="Grigoriev I.V."/>
            <person name="Hibbett D.S."/>
        </authorList>
    </citation>
    <scope>NUCLEOTIDE SEQUENCE [LARGE SCALE GENOMIC DNA]</scope>
    <source>
        <strain evidence="1 2">HHB10207 ss-3</strain>
    </source>
</reference>
<name>A0A165XF83_9AGAM</name>
<proteinExistence type="predicted"/>
<organism evidence="1 2">
    <name type="scientific">Sistotremastrum suecicum HHB10207 ss-3</name>
    <dbReference type="NCBI Taxonomy" id="1314776"/>
    <lineage>
        <taxon>Eukaryota</taxon>
        <taxon>Fungi</taxon>
        <taxon>Dikarya</taxon>
        <taxon>Basidiomycota</taxon>
        <taxon>Agaricomycotina</taxon>
        <taxon>Agaricomycetes</taxon>
        <taxon>Sistotremastrales</taxon>
        <taxon>Sistotremastraceae</taxon>
        <taxon>Sistotremastrum</taxon>
    </lineage>
</organism>